<evidence type="ECO:0000259" key="4">
    <source>
        <dbReference type="SMART" id="SM00644"/>
    </source>
</evidence>
<dbReference type="GO" id="GO:0009253">
    <property type="term" value="P:peptidoglycan catabolic process"/>
    <property type="evidence" value="ECO:0007669"/>
    <property type="project" value="InterPro"/>
</dbReference>
<dbReference type="STRING" id="1344003.SAMN05445060_3697"/>
<dbReference type="OrthoDB" id="514320at2"/>
<feature type="region of interest" description="Disordered" evidence="2">
    <location>
        <begin position="171"/>
        <end position="204"/>
    </location>
</feature>
<gene>
    <name evidence="6" type="ORF">SAMN05445060_3697</name>
</gene>
<evidence type="ECO:0000313" key="6">
    <source>
        <dbReference type="EMBL" id="SIS21210.1"/>
    </source>
</evidence>
<dbReference type="PANTHER" id="PTHR11022">
    <property type="entry name" value="PEPTIDOGLYCAN RECOGNITION PROTEIN"/>
    <property type="match status" value="1"/>
</dbReference>
<keyword evidence="7" id="KW-1185">Reference proteome</keyword>
<feature type="compositionally biased region" description="Low complexity" evidence="2">
    <location>
        <begin position="581"/>
        <end position="601"/>
    </location>
</feature>
<feature type="compositionally biased region" description="Low complexity" evidence="2">
    <location>
        <begin position="245"/>
        <end position="263"/>
    </location>
</feature>
<dbReference type="PANTHER" id="PTHR11022:SF41">
    <property type="entry name" value="PEPTIDOGLYCAN-RECOGNITION PROTEIN LC-RELATED"/>
    <property type="match status" value="1"/>
</dbReference>
<dbReference type="GO" id="GO:0008745">
    <property type="term" value="F:N-acetylmuramoyl-L-alanine amidase activity"/>
    <property type="evidence" value="ECO:0007669"/>
    <property type="project" value="InterPro"/>
</dbReference>
<dbReference type="SMART" id="SM00701">
    <property type="entry name" value="PGRP"/>
    <property type="match status" value="1"/>
</dbReference>
<evidence type="ECO:0000256" key="2">
    <source>
        <dbReference type="SAM" id="MobiDB-lite"/>
    </source>
</evidence>
<sequence>MRYRRPRQSVVLAAVAAVAVASPLVVLAGGAAPTNTVEDRAQPARATTTIDEVSLDQVPSLVLNLVTSGLSRAGVTLPPIDASKVTLPDLPVDLPPGLASLLPAPSAAATTSRLSTPAPTSPASSTPSASSTPADAPAGAVVKEIKRDTPFSMVGLTWDGLSDTTPYIRAKKPNGDWGPWYAADPEDAGVRKSPTDPLRQGSEPIWVGDTTWVQVAVTRKGVAVPGEPGTAPSPSVGATTTSEVPRSGASRSAVPRRSSPTTTAPQRGSTTRPSAAGVAPSRTPSSPQPNVLPTSTVASGQVVPRAFTEKLQPPAPSTSGAAAPQSSTPQTSTPGSGGSDLRDTLQQTISTLKAALISTGKSGDLSGTGGTSSGGRAAVPGAMPTVISRAQWGADESERCSQPTYDDTLKGAVVHHTAGNNDYTAEQSADIVRSIYAYHAQTLGWCDIGYNALVDKFGQIFEGAYGGLDKNVEGTHTGGFNKNTVGVAMLGDLNDVAPTTAMINSVGNFLGWRLRQAGLDPGGQAQLTSEGFESSRYSAGQVSALPVISGHRDYDDTECPGNLGYAALPQIRSVAETGTQVSAPSTDTSTSSSPVPGTGAPVTSATGTTQSTDSAIGRLGALAANALAPDVLSQADTGAIAQKWRSVGGATGLLGKPTSAELTTTDGKAKFADFANGQVVWSPETGAQILQGAIKTAWSALGGSGSPLGLPTGTEITGNDNISQVFQFGTLVFNTVTGGVMKVIKTYQDTYAQHQGGSAAVPSAAPAG</sequence>
<dbReference type="AlphaFoldDB" id="A0A1N7H938"/>
<comment type="similarity">
    <text evidence="1">Belongs to the N-acetylmuramoyl-L-alanine amidase 2 family.</text>
</comment>
<feature type="region of interest" description="Disordered" evidence="2">
    <location>
        <begin position="577"/>
        <end position="611"/>
    </location>
</feature>
<feature type="domain" description="Peptidoglycan recognition protein family" evidence="5">
    <location>
        <begin position="384"/>
        <end position="532"/>
    </location>
</feature>
<feature type="chain" id="PRO_5039127315" evidence="3">
    <location>
        <begin position="29"/>
        <end position="768"/>
    </location>
</feature>
<reference evidence="6 7" key="1">
    <citation type="submission" date="2017-01" db="EMBL/GenBank/DDBJ databases">
        <authorList>
            <person name="Mah S.A."/>
            <person name="Swanson W.J."/>
            <person name="Moy G.W."/>
            <person name="Vacquier V.D."/>
        </authorList>
    </citation>
    <scope>NUCLEOTIDE SEQUENCE [LARGE SCALE GENOMIC DNA]</scope>
    <source>
        <strain evidence="6 7">CPCC 203464</strain>
    </source>
</reference>
<feature type="region of interest" description="Disordered" evidence="2">
    <location>
        <begin position="310"/>
        <end position="342"/>
    </location>
</feature>
<evidence type="ECO:0000313" key="7">
    <source>
        <dbReference type="Proteomes" id="UP000186218"/>
    </source>
</evidence>
<dbReference type="Pfam" id="PF01510">
    <property type="entry name" value="Amidase_2"/>
    <property type="match status" value="1"/>
</dbReference>
<feature type="signal peptide" evidence="3">
    <location>
        <begin position="1"/>
        <end position="28"/>
    </location>
</feature>
<name>A0A1N7H938_9NOCA</name>
<feature type="compositionally biased region" description="Polar residues" evidence="2">
    <location>
        <begin position="264"/>
        <end position="273"/>
    </location>
</feature>
<dbReference type="RefSeq" id="WP_076482510.1">
    <property type="nucleotide sequence ID" value="NZ_FTNT01000013.1"/>
</dbReference>
<accession>A0A1N7H938</accession>
<evidence type="ECO:0000259" key="5">
    <source>
        <dbReference type="SMART" id="SM00701"/>
    </source>
</evidence>
<dbReference type="Proteomes" id="UP000186218">
    <property type="component" value="Unassembled WGS sequence"/>
</dbReference>
<dbReference type="Gene3D" id="3.40.80.10">
    <property type="entry name" value="Peptidoglycan recognition protein-like"/>
    <property type="match status" value="1"/>
</dbReference>
<feature type="region of interest" description="Disordered" evidence="2">
    <location>
        <begin position="223"/>
        <end position="295"/>
    </location>
</feature>
<feature type="region of interest" description="Disordered" evidence="2">
    <location>
        <begin position="359"/>
        <end position="380"/>
    </location>
</feature>
<feature type="compositionally biased region" description="Polar residues" evidence="2">
    <location>
        <begin position="232"/>
        <end position="244"/>
    </location>
</feature>
<feature type="compositionally biased region" description="Low complexity" evidence="2">
    <location>
        <begin position="317"/>
        <end position="334"/>
    </location>
</feature>
<dbReference type="SMART" id="SM00644">
    <property type="entry name" value="Ami_2"/>
    <property type="match status" value="1"/>
</dbReference>
<dbReference type="InterPro" id="IPR036505">
    <property type="entry name" value="Amidase/PGRP_sf"/>
</dbReference>
<keyword evidence="3" id="KW-0732">Signal</keyword>
<dbReference type="InterPro" id="IPR006619">
    <property type="entry name" value="PGRP_domain_met/bac"/>
</dbReference>
<proteinExistence type="inferred from homology"/>
<feature type="domain" description="N-acetylmuramoyl-L-alanine amidase" evidence="4">
    <location>
        <begin position="397"/>
        <end position="561"/>
    </location>
</feature>
<dbReference type="SUPFAM" id="SSF55846">
    <property type="entry name" value="N-acetylmuramoyl-L-alanine amidase-like"/>
    <property type="match status" value="1"/>
</dbReference>
<dbReference type="EMBL" id="FTNT01000013">
    <property type="protein sequence ID" value="SIS21210.1"/>
    <property type="molecule type" value="Genomic_DNA"/>
</dbReference>
<organism evidence="6 7">
    <name type="scientific">Williamsia sterculiae</name>
    <dbReference type="NCBI Taxonomy" id="1344003"/>
    <lineage>
        <taxon>Bacteria</taxon>
        <taxon>Bacillati</taxon>
        <taxon>Actinomycetota</taxon>
        <taxon>Actinomycetes</taxon>
        <taxon>Mycobacteriales</taxon>
        <taxon>Nocardiaceae</taxon>
        <taxon>Williamsia</taxon>
    </lineage>
</organism>
<protein>
    <submittedName>
        <fullName evidence="6">Uncharacterized conserved protein, contains LGFP repeats</fullName>
    </submittedName>
</protein>
<dbReference type="InterPro" id="IPR002502">
    <property type="entry name" value="Amidase_domain"/>
</dbReference>
<dbReference type="GO" id="GO:0008270">
    <property type="term" value="F:zinc ion binding"/>
    <property type="evidence" value="ECO:0007669"/>
    <property type="project" value="InterPro"/>
</dbReference>
<feature type="region of interest" description="Disordered" evidence="2">
    <location>
        <begin position="109"/>
        <end position="138"/>
    </location>
</feature>
<dbReference type="InterPro" id="IPR013207">
    <property type="entry name" value="LGFP"/>
</dbReference>
<evidence type="ECO:0000256" key="3">
    <source>
        <dbReference type="SAM" id="SignalP"/>
    </source>
</evidence>
<dbReference type="Pfam" id="PF08310">
    <property type="entry name" value="LGFP"/>
    <property type="match status" value="1"/>
</dbReference>
<dbReference type="CDD" id="cd06583">
    <property type="entry name" value="PGRP"/>
    <property type="match status" value="1"/>
</dbReference>
<evidence type="ECO:0000256" key="1">
    <source>
        <dbReference type="ARBA" id="ARBA00007553"/>
    </source>
</evidence>
<feature type="compositionally biased region" description="Polar residues" evidence="2">
    <location>
        <begin position="282"/>
        <end position="295"/>
    </location>
</feature>
<dbReference type="InterPro" id="IPR015510">
    <property type="entry name" value="PGRP"/>
</dbReference>